<gene>
    <name evidence="10" type="primary">ARF8</name>
    <name evidence="10" type="ORF">SDJN03_23513</name>
</gene>
<reference evidence="10 11" key="1">
    <citation type="journal article" date="2021" name="Hortic Res">
        <title>The domestication of Cucurbita argyrosperma as revealed by the genome of its wild relative.</title>
        <authorList>
            <person name="Barrera-Redondo J."/>
            <person name="Sanchez-de la Vega G."/>
            <person name="Aguirre-Liguori J.A."/>
            <person name="Castellanos-Morales G."/>
            <person name="Gutierrez-Guerrero Y.T."/>
            <person name="Aguirre-Dugua X."/>
            <person name="Aguirre-Planter E."/>
            <person name="Tenaillon M.I."/>
            <person name="Lira-Saade R."/>
            <person name="Eguiarte L.E."/>
        </authorList>
    </citation>
    <scope>NUCLEOTIDE SEQUENCE [LARGE SCALE GENOMIC DNA]</scope>
    <source>
        <strain evidence="10">JBR-2021</strain>
    </source>
</reference>
<keyword evidence="4 7" id="KW-0804">Transcription</keyword>
<feature type="non-terminal residue" evidence="10">
    <location>
        <position position="1"/>
    </location>
</feature>
<evidence type="ECO:0000256" key="1">
    <source>
        <dbReference type="ARBA" id="ARBA00004123"/>
    </source>
</evidence>
<dbReference type="InterPro" id="IPR053793">
    <property type="entry name" value="PB1-like"/>
</dbReference>
<dbReference type="InterPro" id="IPR033389">
    <property type="entry name" value="AUX/IAA_dom"/>
</dbReference>
<proteinExistence type="inferred from homology"/>
<evidence type="ECO:0000256" key="4">
    <source>
        <dbReference type="ARBA" id="ARBA00023163"/>
    </source>
</evidence>
<feature type="domain" description="PB1" evidence="9">
    <location>
        <begin position="393"/>
        <end position="478"/>
    </location>
</feature>
<dbReference type="AlphaFoldDB" id="A0AAV6MD68"/>
<evidence type="ECO:0000256" key="7">
    <source>
        <dbReference type="RuleBase" id="RU004549"/>
    </source>
</evidence>
<dbReference type="GO" id="GO:0003677">
    <property type="term" value="F:DNA binding"/>
    <property type="evidence" value="ECO:0007669"/>
    <property type="project" value="InterPro"/>
</dbReference>
<dbReference type="GO" id="GO:0005634">
    <property type="term" value="C:nucleus"/>
    <property type="evidence" value="ECO:0007669"/>
    <property type="project" value="UniProtKB-SubCell"/>
</dbReference>
<dbReference type="GO" id="GO:0009734">
    <property type="term" value="P:auxin-activated signaling pathway"/>
    <property type="evidence" value="ECO:0007669"/>
    <property type="project" value="UniProtKB-UniRule"/>
</dbReference>
<keyword evidence="3 7" id="KW-0805">Transcription regulation</keyword>
<evidence type="ECO:0000313" key="10">
    <source>
        <dbReference type="EMBL" id="KAG6579065.1"/>
    </source>
</evidence>
<dbReference type="Proteomes" id="UP000685013">
    <property type="component" value="Chromosome 15"/>
</dbReference>
<comment type="similarity">
    <text evidence="7">Belongs to the Aux/IAA family.</text>
</comment>
<dbReference type="InterPro" id="IPR044835">
    <property type="entry name" value="ARF_plant"/>
</dbReference>
<evidence type="ECO:0000256" key="8">
    <source>
        <dbReference type="SAM" id="MobiDB-lite"/>
    </source>
</evidence>
<evidence type="ECO:0000313" key="11">
    <source>
        <dbReference type="Proteomes" id="UP000685013"/>
    </source>
</evidence>
<evidence type="ECO:0000256" key="3">
    <source>
        <dbReference type="ARBA" id="ARBA00023015"/>
    </source>
</evidence>
<dbReference type="FunFam" id="3.10.20.90:FF:000047">
    <property type="entry name" value="Auxin response factor"/>
    <property type="match status" value="1"/>
</dbReference>
<evidence type="ECO:0000256" key="5">
    <source>
        <dbReference type="ARBA" id="ARBA00023242"/>
    </source>
</evidence>
<feature type="region of interest" description="Disordered" evidence="8">
    <location>
        <begin position="279"/>
        <end position="308"/>
    </location>
</feature>
<keyword evidence="11" id="KW-1185">Reference proteome</keyword>
<comment type="function">
    <text evidence="7">Aux/IAA proteins are short-lived transcriptional factors that function as repressors of early auxin response genes at low auxin concentrations.</text>
</comment>
<evidence type="ECO:0000256" key="2">
    <source>
        <dbReference type="ARBA" id="ARBA00011726"/>
    </source>
</evidence>
<protein>
    <recommendedName>
        <fullName evidence="7">Auxin-responsive protein</fullName>
    </recommendedName>
</protein>
<organism evidence="10 11">
    <name type="scientific">Cucurbita argyrosperma subsp. sororia</name>
    <dbReference type="NCBI Taxonomy" id="37648"/>
    <lineage>
        <taxon>Eukaryota</taxon>
        <taxon>Viridiplantae</taxon>
        <taxon>Streptophyta</taxon>
        <taxon>Embryophyta</taxon>
        <taxon>Tracheophyta</taxon>
        <taxon>Spermatophyta</taxon>
        <taxon>Magnoliopsida</taxon>
        <taxon>eudicotyledons</taxon>
        <taxon>Gunneridae</taxon>
        <taxon>Pentapetalae</taxon>
        <taxon>rosids</taxon>
        <taxon>fabids</taxon>
        <taxon>Cucurbitales</taxon>
        <taxon>Cucurbitaceae</taxon>
        <taxon>Cucurbiteae</taxon>
        <taxon>Cucurbita</taxon>
    </lineage>
</organism>
<dbReference type="PANTHER" id="PTHR31384">
    <property type="entry name" value="AUXIN RESPONSE FACTOR 4-RELATED"/>
    <property type="match status" value="1"/>
</dbReference>
<comment type="subcellular location">
    <subcellularLocation>
        <location evidence="1 7">Nucleus</location>
    </subcellularLocation>
</comment>
<keyword evidence="6 7" id="KW-0927">Auxin signaling pathway</keyword>
<name>A0AAV6MD68_9ROSI</name>
<comment type="subunit">
    <text evidence="2 7">Homodimers and heterodimers.</text>
</comment>
<keyword evidence="7" id="KW-0678">Repressor</keyword>
<dbReference type="Pfam" id="PF02309">
    <property type="entry name" value="AUX_IAA"/>
    <property type="match status" value="1"/>
</dbReference>
<accession>A0AAV6MD68</accession>
<sequence length="518" mass="57419">MGTITGISDLDPVRWPNSHWRSVKVLQQFMTSLFLFTLCSSACLDFGLQVLRIKEGSSRGWDNRDDASNGLMWLRGGVGDQGLHSLNLQSMGSLPWLQQRLDSPMFGNDQNQQYQAMLAAGMPNLGGVDMLRQQIMHLQQPFQYIQQAGFHNSLLQQQQQLVQQSMPQNILQTPSQVMAENIPQHILQQTPQNQSEDIPNQQQRTYHDTLQVQSNQFHQGENSNVPSPPFPRTELMDSNTNYSESMISRRNILASSCAEGTGNLSNIYRSGQSILTEQLPQQSPVSKNAHPQVDAHSNSMTFPPPFSGRDSILELGNCNSDSPSRTLFGVNIDSSGLLLPSNVPTYASPSIGPDSSSMPMGDSGFQNSMYSCVQDSSELLHSSGQVDPLNPTRTFVKVYKSGSVGRSLDISRFSSYQELREELAQMFGIEGQLVDPHRSGWQLVFVDRENDVLLLGDDPWEAFVNNVWYIKILSPQDFQKLGVQAIESFNPVGGQRLTSGGNEAENVSGLPSVGSLEY</sequence>
<evidence type="ECO:0000256" key="6">
    <source>
        <dbReference type="ARBA" id="ARBA00023294"/>
    </source>
</evidence>
<dbReference type="PANTHER" id="PTHR31384:SF3">
    <property type="entry name" value="AUXIN RESPONSE FACTOR 8"/>
    <property type="match status" value="1"/>
</dbReference>
<comment type="caution">
    <text evidence="10">The sequence shown here is derived from an EMBL/GenBank/DDBJ whole genome shotgun (WGS) entry which is preliminary data.</text>
</comment>
<feature type="region of interest" description="Disordered" evidence="8">
    <location>
        <begin position="497"/>
        <end position="518"/>
    </location>
</feature>
<keyword evidence="5 7" id="KW-0539">Nucleus</keyword>
<dbReference type="EMBL" id="JAGKQH010000015">
    <property type="protein sequence ID" value="KAG6579065.1"/>
    <property type="molecule type" value="Genomic_DNA"/>
</dbReference>
<dbReference type="PROSITE" id="PS51745">
    <property type="entry name" value="PB1"/>
    <property type="match status" value="1"/>
</dbReference>
<dbReference type="GO" id="GO:0006355">
    <property type="term" value="P:regulation of DNA-templated transcription"/>
    <property type="evidence" value="ECO:0007669"/>
    <property type="project" value="InterPro"/>
</dbReference>
<evidence type="ECO:0000259" key="9">
    <source>
        <dbReference type="PROSITE" id="PS51745"/>
    </source>
</evidence>